<dbReference type="InterPro" id="IPR013815">
    <property type="entry name" value="ATP_grasp_subdomain_1"/>
</dbReference>
<dbReference type="PANTHER" id="PTHR11609:SF5">
    <property type="entry name" value="PHOSPHORIBOSYLAMINOIMIDAZOLE CARBOXYLASE"/>
    <property type="match status" value="1"/>
</dbReference>
<accession>A0A8E2EN21</accession>
<evidence type="ECO:0000313" key="4">
    <source>
        <dbReference type="Proteomes" id="UP000250140"/>
    </source>
</evidence>
<organism evidence="3 4">
    <name type="scientific">Glonium stellatum</name>
    <dbReference type="NCBI Taxonomy" id="574774"/>
    <lineage>
        <taxon>Eukaryota</taxon>
        <taxon>Fungi</taxon>
        <taxon>Dikarya</taxon>
        <taxon>Ascomycota</taxon>
        <taxon>Pezizomycotina</taxon>
        <taxon>Dothideomycetes</taxon>
        <taxon>Pleosporomycetidae</taxon>
        <taxon>Gloniales</taxon>
        <taxon>Gloniaceae</taxon>
        <taxon>Glonium</taxon>
    </lineage>
</organism>
<dbReference type="InterPro" id="IPR016185">
    <property type="entry name" value="PreATP-grasp_dom_sf"/>
</dbReference>
<proteinExistence type="predicted"/>
<gene>
    <name evidence="3" type="ORF">AOQ84DRAFT_4508</name>
</gene>
<feature type="non-terminal residue" evidence="3">
    <location>
        <position position="193"/>
    </location>
</feature>
<feature type="compositionally biased region" description="Low complexity" evidence="1">
    <location>
        <begin position="132"/>
        <end position="163"/>
    </location>
</feature>
<reference evidence="3 4" key="1">
    <citation type="journal article" date="2016" name="Nat. Commun.">
        <title>Ectomycorrhizal ecology is imprinted in the genome of the dominant symbiotic fungus Cenococcum geophilum.</title>
        <authorList>
            <consortium name="DOE Joint Genome Institute"/>
            <person name="Peter M."/>
            <person name="Kohler A."/>
            <person name="Ohm R.A."/>
            <person name="Kuo A."/>
            <person name="Krutzmann J."/>
            <person name="Morin E."/>
            <person name="Arend M."/>
            <person name="Barry K.W."/>
            <person name="Binder M."/>
            <person name="Choi C."/>
            <person name="Clum A."/>
            <person name="Copeland A."/>
            <person name="Grisel N."/>
            <person name="Haridas S."/>
            <person name="Kipfer T."/>
            <person name="LaButti K."/>
            <person name="Lindquist E."/>
            <person name="Lipzen A."/>
            <person name="Maire R."/>
            <person name="Meier B."/>
            <person name="Mihaltcheva S."/>
            <person name="Molinier V."/>
            <person name="Murat C."/>
            <person name="Poggeler S."/>
            <person name="Quandt C.A."/>
            <person name="Sperisen C."/>
            <person name="Tritt A."/>
            <person name="Tisserant E."/>
            <person name="Crous P.W."/>
            <person name="Henrissat B."/>
            <person name="Nehls U."/>
            <person name="Egli S."/>
            <person name="Spatafora J.W."/>
            <person name="Grigoriev I.V."/>
            <person name="Martin F.M."/>
        </authorList>
    </citation>
    <scope>NUCLEOTIDE SEQUENCE [LARGE SCALE GENOMIC DNA]</scope>
    <source>
        <strain evidence="3 4">CBS 207.34</strain>
    </source>
</reference>
<dbReference type="InterPro" id="IPR054350">
    <property type="entry name" value="PurT/PurK_preATP-grasp"/>
</dbReference>
<dbReference type="EMBL" id="KV751124">
    <property type="protein sequence ID" value="OCL01485.1"/>
    <property type="molecule type" value="Genomic_DNA"/>
</dbReference>
<dbReference type="GO" id="GO:0005524">
    <property type="term" value="F:ATP binding"/>
    <property type="evidence" value="ECO:0007669"/>
    <property type="project" value="InterPro"/>
</dbReference>
<dbReference type="Pfam" id="PF22660">
    <property type="entry name" value="RS_preATP-grasp-like"/>
    <property type="match status" value="1"/>
</dbReference>
<keyword evidence="4" id="KW-1185">Reference proteome</keyword>
<feature type="region of interest" description="Disordered" evidence="1">
    <location>
        <begin position="129"/>
        <end position="163"/>
    </location>
</feature>
<evidence type="ECO:0000256" key="1">
    <source>
        <dbReference type="SAM" id="MobiDB-lite"/>
    </source>
</evidence>
<evidence type="ECO:0000313" key="3">
    <source>
        <dbReference type="EMBL" id="OCL01485.1"/>
    </source>
</evidence>
<evidence type="ECO:0000259" key="2">
    <source>
        <dbReference type="Pfam" id="PF22660"/>
    </source>
</evidence>
<dbReference type="PANTHER" id="PTHR11609">
    <property type="entry name" value="PURINE BIOSYNTHESIS PROTEIN 6/7, PUR6/7"/>
    <property type="match status" value="1"/>
</dbReference>
<feature type="domain" description="PurT/PurK-like preATP-grasp" evidence="2">
    <location>
        <begin position="4"/>
        <end position="102"/>
    </location>
</feature>
<dbReference type="Gene3D" id="3.30.1490.20">
    <property type="entry name" value="ATP-grasp fold, A domain"/>
    <property type="match status" value="1"/>
</dbReference>
<name>A0A8E2EN21_9PEZI</name>
<sequence>MDTRKVGVLGGGQLGRMLIEAANRLNIQVNVLDAPAAPAKQISAHDGHVSGSFKDAEAIRQLAKTCDVLTVEIEHVDTAVLAEIEQAGTVAIEPRASTLRIIKDKFAQKQHLAAHGVAVAESVDVEAYINGSNPNPNSNSNSSNSNNDSPSTDPSSSSSRTTALTTALTAIGRQLSYPYMLKSKTDAYDGRGN</sequence>
<dbReference type="AlphaFoldDB" id="A0A8E2EN21"/>
<dbReference type="SUPFAM" id="SSF52440">
    <property type="entry name" value="PreATP-grasp domain"/>
    <property type="match status" value="1"/>
</dbReference>
<dbReference type="Gene3D" id="3.40.50.20">
    <property type="match status" value="1"/>
</dbReference>
<protein>
    <submittedName>
        <fullName evidence="3">PreATP-grasp domain-containing protein</fullName>
    </submittedName>
</protein>
<dbReference type="OrthoDB" id="15425at2759"/>
<dbReference type="Proteomes" id="UP000250140">
    <property type="component" value="Unassembled WGS sequence"/>
</dbReference>